<name>A0A561BPR1_9ACTN</name>
<keyword evidence="2" id="KW-1185">Reference proteome</keyword>
<evidence type="ECO:0000313" key="2">
    <source>
        <dbReference type="Proteomes" id="UP000318380"/>
    </source>
</evidence>
<evidence type="ECO:0008006" key="3">
    <source>
        <dbReference type="Google" id="ProtNLM"/>
    </source>
</evidence>
<sequence>MELIPFSLWGDALWCGQEVVRESQHEQAIRSLFPDPIPARGADLDTVADLVPEPHNRFDPRSIAVRVQDKVVGYLPRDDAHRYHPVLADLVAQGLQPQVPCHLWVSEWEPAAWADAEDQGIAFHASVAVALGQPHMLVPVNLPPPGSHHLLPPGSGIVVPGGNVRPEVLAPFFRPEGECWAYGTLHAVEEDDGYQDRHRIVVEIRLDDEPVGRLSPRLSAEFLPAIHYLSDMRAETAARVAVRGDRIAAEVVLYAARSHDLPATWPDGLTRSPVVSPAWHYWAGKEAN</sequence>
<comment type="caution">
    <text evidence="1">The sequence shown here is derived from an EMBL/GenBank/DDBJ whole genome shotgun (WGS) entry which is preliminary data.</text>
</comment>
<evidence type="ECO:0000313" key="1">
    <source>
        <dbReference type="EMBL" id="TWD80837.1"/>
    </source>
</evidence>
<dbReference type="Gene3D" id="3.30.70.2330">
    <property type="match status" value="1"/>
</dbReference>
<proteinExistence type="predicted"/>
<dbReference type="Proteomes" id="UP000318380">
    <property type="component" value="Unassembled WGS sequence"/>
</dbReference>
<dbReference type="EMBL" id="VIVK01000001">
    <property type="protein sequence ID" value="TWD80837.1"/>
    <property type="molecule type" value="Genomic_DNA"/>
</dbReference>
<gene>
    <name evidence="1" type="ORF">FB561_1932</name>
</gene>
<dbReference type="OrthoDB" id="9812156at2"/>
<protein>
    <recommendedName>
        <fullName evidence="3">HIRAN domain-containing protein</fullName>
    </recommendedName>
</protein>
<dbReference type="AlphaFoldDB" id="A0A561BPR1"/>
<dbReference type="RefSeq" id="WP_145805145.1">
    <property type="nucleotide sequence ID" value="NZ_VIVK01000001.1"/>
</dbReference>
<reference evidence="1 2" key="1">
    <citation type="submission" date="2019-06" db="EMBL/GenBank/DDBJ databases">
        <title>Sequencing the genomes of 1000 actinobacteria strains.</title>
        <authorList>
            <person name="Klenk H.-P."/>
        </authorList>
    </citation>
    <scope>NUCLEOTIDE SEQUENCE [LARGE SCALE GENOMIC DNA]</scope>
    <source>
        <strain evidence="1 2">DSM 24683</strain>
    </source>
</reference>
<organism evidence="1 2">
    <name type="scientific">Kribbella amoyensis</name>
    <dbReference type="NCBI Taxonomy" id="996641"/>
    <lineage>
        <taxon>Bacteria</taxon>
        <taxon>Bacillati</taxon>
        <taxon>Actinomycetota</taxon>
        <taxon>Actinomycetes</taxon>
        <taxon>Propionibacteriales</taxon>
        <taxon>Kribbellaceae</taxon>
        <taxon>Kribbella</taxon>
    </lineage>
</organism>
<accession>A0A561BPR1</accession>